<dbReference type="PANTHER" id="PTHR48466">
    <property type="entry name" value="OS10G0509000 PROTEIN-RELATED"/>
    <property type="match status" value="1"/>
</dbReference>
<dbReference type="SUPFAM" id="SSF48334">
    <property type="entry name" value="DNA repair protein MutS, domain III"/>
    <property type="match status" value="1"/>
</dbReference>
<dbReference type="SMART" id="SM00533">
    <property type="entry name" value="MUTSd"/>
    <property type="match status" value="1"/>
</dbReference>
<keyword evidence="5 7" id="KW-0694">RNA-binding</keyword>
<evidence type="ECO:0000313" key="11">
    <source>
        <dbReference type="Proteomes" id="UP000724672"/>
    </source>
</evidence>
<dbReference type="SUPFAM" id="SSF160443">
    <property type="entry name" value="SMR domain-like"/>
    <property type="match status" value="1"/>
</dbReference>
<dbReference type="Proteomes" id="UP000724672">
    <property type="component" value="Unassembled WGS sequence"/>
</dbReference>
<dbReference type="InterPro" id="IPR045076">
    <property type="entry name" value="MutS"/>
</dbReference>
<comment type="function">
    <text evidence="7">Acts as a ribosome collision sensor, splitting the ribosome into its 2 subunits. Detects stalled/collided 70S ribosomes which it binds and splits by an ATP-hydrolysis driven conformational change. Acts upstream of the ribosome quality control system (RQC), a ribosome-associated complex that mediates the extraction of incompletely synthesized nascent chains from stalled ribosomes and their subsequent degradation. Probably generates substrates for RQC.</text>
</comment>
<evidence type="ECO:0000313" key="10">
    <source>
        <dbReference type="EMBL" id="MBS4537981.1"/>
    </source>
</evidence>
<evidence type="ECO:0000256" key="3">
    <source>
        <dbReference type="ARBA" id="ARBA00022801"/>
    </source>
</evidence>
<dbReference type="Pfam" id="PF00488">
    <property type="entry name" value="MutS_V"/>
    <property type="match status" value="1"/>
</dbReference>
<evidence type="ECO:0000259" key="9">
    <source>
        <dbReference type="PROSITE" id="PS50828"/>
    </source>
</evidence>
<dbReference type="Gene3D" id="3.30.1370.110">
    <property type="match status" value="1"/>
</dbReference>
<dbReference type="InterPro" id="IPR036187">
    <property type="entry name" value="DNA_mismatch_repair_MutS_sf"/>
</dbReference>
<dbReference type="PIRSF" id="PIRSF005814">
    <property type="entry name" value="MutS_YshD"/>
    <property type="match status" value="1"/>
</dbReference>
<dbReference type="GO" id="GO:0006298">
    <property type="term" value="P:mismatch repair"/>
    <property type="evidence" value="ECO:0007669"/>
    <property type="project" value="InterPro"/>
</dbReference>
<keyword evidence="6 7" id="KW-0238">DNA-binding</keyword>
<dbReference type="PROSITE" id="PS00486">
    <property type="entry name" value="DNA_MISMATCH_REPAIR_2"/>
    <property type="match status" value="1"/>
</dbReference>
<dbReference type="EC" id="3.1.-.-" evidence="7"/>
<reference evidence="10" key="1">
    <citation type="submission" date="2019-12" db="EMBL/GenBank/DDBJ databases">
        <title>Clostridiaceae gen. nov. sp. nov., isolated from sediment in Xinjiang, China.</title>
        <authorList>
            <person name="Zhang R."/>
        </authorList>
    </citation>
    <scope>NUCLEOTIDE SEQUENCE</scope>
    <source>
        <strain evidence="10">D2Q-11</strain>
    </source>
</reference>
<evidence type="ECO:0000256" key="7">
    <source>
        <dbReference type="HAMAP-Rule" id="MF_00092"/>
    </source>
</evidence>
<dbReference type="EMBL" id="WSFT01000025">
    <property type="protein sequence ID" value="MBS4537981.1"/>
    <property type="molecule type" value="Genomic_DNA"/>
</dbReference>
<sequence>MNDKSLKTLEYFKIIEILDKKAESSLGKDIVKKLLPMNELEDVKDAQDETDEGTSIILRRGNPPLGGIFNLSSEVSRAVKGGMLYPGALLKIGDSLRAARRIKAFIRTDREDSDSSYPILEGYIEDLSAFKDLEDEIENAIISEEEISDNASSTLRSIRRQIETKNASIKSKLNSIINSSNNKKLLQDSIITLRNDRYVVPVKQENRSQFPGLVHDQSSSGATLFIEPMAIVNLNNELKELKVEENKEIERILKDFSEKVALIADDIIENQKILAKIDFIFAKGKLALEMGGIKPTLNNEGQIYIKNGRHPLIPKNEVVANDIYLGRDFNSLIITGPNTGGKTVTLKTVGLLTLMTQAGLHIPSDHGSHMAIFNNVFADIGDEQSIEQSLSTFSSHMTNIVNIIDNVEYNSLVLFDELGAGTDPTEGAALAMSILDYLYSRKITTIATTHYSELKLYAISTEGIENASVEFDVESLSPTYKLLIGIPGKSNAFEISKRLGLQDVIIEKSRELLSKENIQFEDVLAKIETDRKISEENKAESERLKREINDLKEELENKKEKIDKVRKNTLREAKLEARKIIEEAKAESDEIIKELRNISTDIEKERNKKMQEAKDKLRNKLGSMEEDISENILGRTNKKPPKNLKVGDTVKLLNLNQKATVLTEPDSGGNLMVQAGIMKVSVNLSNIEKAKDEDMNKTQKSTKGMVRSKTKSIKTDLDLRGRNLEEAMLDVDKYLDDVYIAGLSQVTIIHGKGTGVLREGIKQQLKSHRHVKGFRLGKYGEGGVGVTVVDLK</sequence>
<dbReference type="NCBIfam" id="TIGR01069">
    <property type="entry name" value="mutS2"/>
    <property type="match status" value="1"/>
</dbReference>
<dbReference type="SMART" id="SM00534">
    <property type="entry name" value="MUTSac"/>
    <property type="match status" value="1"/>
</dbReference>
<dbReference type="InterPro" id="IPR007696">
    <property type="entry name" value="DNA_mismatch_repair_MutS_core"/>
</dbReference>
<dbReference type="Pfam" id="PF01713">
    <property type="entry name" value="Smr"/>
    <property type="match status" value="1"/>
</dbReference>
<keyword evidence="2 7" id="KW-0547">Nucleotide-binding</keyword>
<dbReference type="GO" id="GO:0005524">
    <property type="term" value="F:ATP binding"/>
    <property type="evidence" value="ECO:0007669"/>
    <property type="project" value="UniProtKB-UniRule"/>
</dbReference>
<keyword evidence="3 7" id="KW-0378">Hydrolase</keyword>
<evidence type="ECO:0000256" key="4">
    <source>
        <dbReference type="ARBA" id="ARBA00022840"/>
    </source>
</evidence>
<keyword evidence="11" id="KW-1185">Reference proteome</keyword>
<keyword evidence="1 7" id="KW-0699">rRNA-binding</keyword>
<evidence type="ECO:0000256" key="1">
    <source>
        <dbReference type="ARBA" id="ARBA00022730"/>
    </source>
</evidence>
<feature type="binding site" evidence="7">
    <location>
        <begin position="336"/>
        <end position="343"/>
    </location>
    <ligand>
        <name>ATP</name>
        <dbReference type="ChEBI" id="CHEBI:30616"/>
    </ligand>
</feature>
<dbReference type="AlphaFoldDB" id="A0A942Z603"/>
<comment type="caution">
    <text evidence="10">The sequence shown here is derived from an EMBL/GenBank/DDBJ whole genome shotgun (WGS) entry which is preliminary data.</text>
</comment>
<dbReference type="CDD" id="cd03280">
    <property type="entry name" value="ABC_MutS2"/>
    <property type="match status" value="1"/>
</dbReference>
<dbReference type="GO" id="GO:0019843">
    <property type="term" value="F:rRNA binding"/>
    <property type="evidence" value="ECO:0007669"/>
    <property type="project" value="UniProtKB-UniRule"/>
</dbReference>
<gene>
    <name evidence="7" type="primary">mutS2</name>
    <name evidence="7" type="synonym">rqcU</name>
    <name evidence="10" type="ORF">GOQ27_05880</name>
</gene>
<dbReference type="Pfam" id="PF20297">
    <property type="entry name" value="MSSS"/>
    <property type="match status" value="1"/>
</dbReference>
<dbReference type="EC" id="3.6.4.-" evidence="7"/>
<dbReference type="PANTHER" id="PTHR48466:SF2">
    <property type="entry name" value="OS10G0509000 PROTEIN"/>
    <property type="match status" value="1"/>
</dbReference>
<organism evidence="10 11">
    <name type="scientific">Anaeromonas frigoriresistens</name>
    <dbReference type="NCBI Taxonomy" id="2683708"/>
    <lineage>
        <taxon>Bacteria</taxon>
        <taxon>Bacillati</taxon>
        <taxon>Bacillota</taxon>
        <taxon>Tissierellia</taxon>
        <taxon>Tissierellales</taxon>
        <taxon>Thermohalobacteraceae</taxon>
        <taxon>Anaeromonas</taxon>
    </lineage>
</organism>
<proteinExistence type="inferred from homology"/>
<feature type="coiled-coil region" evidence="8">
    <location>
        <begin position="524"/>
        <end position="627"/>
    </location>
</feature>
<dbReference type="Gene3D" id="3.40.50.300">
    <property type="entry name" value="P-loop containing nucleotide triphosphate hydrolases"/>
    <property type="match status" value="1"/>
</dbReference>
<name>A0A942Z603_9FIRM</name>
<dbReference type="GO" id="GO:0140664">
    <property type="term" value="F:ATP-dependent DNA damage sensor activity"/>
    <property type="evidence" value="ECO:0007669"/>
    <property type="project" value="InterPro"/>
</dbReference>
<dbReference type="SMART" id="SM00463">
    <property type="entry name" value="SMR"/>
    <property type="match status" value="1"/>
</dbReference>
<evidence type="ECO:0000256" key="6">
    <source>
        <dbReference type="ARBA" id="ARBA00023125"/>
    </source>
</evidence>
<dbReference type="InterPro" id="IPR005747">
    <property type="entry name" value="MutS2"/>
</dbReference>
<evidence type="ECO:0000256" key="5">
    <source>
        <dbReference type="ARBA" id="ARBA00022884"/>
    </source>
</evidence>
<comment type="function">
    <text evidence="7">Endonuclease that is involved in the suppression of homologous recombination and thus may have a key role in the control of bacterial genetic diversity.</text>
</comment>
<dbReference type="GO" id="GO:0072344">
    <property type="term" value="P:rescue of stalled ribosome"/>
    <property type="evidence" value="ECO:0007669"/>
    <property type="project" value="UniProtKB-UniRule"/>
</dbReference>
<feature type="domain" description="Smr" evidence="9">
    <location>
        <begin position="717"/>
        <end position="792"/>
    </location>
</feature>
<dbReference type="GO" id="GO:0030983">
    <property type="term" value="F:mismatched DNA binding"/>
    <property type="evidence" value="ECO:0007669"/>
    <property type="project" value="InterPro"/>
</dbReference>
<keyword evidence="4 7" id="KW-0067">ATP-binding</keyword>
<dbReference type="InterPro" id="IPR036063">
    <property type="entry name" value="Smr_dom_sf"/>
</dbReference>
<dbReference type="FunFam" id="3.40.50.300:FF:000830">
    <property type="entry name" value="Endonuclease MutS2"/>
    <property type="match status" value="1"/>
</dbReference>
<evidence type="ECO:0000256" key="8">
    <source>
        <dbReference type="SAM" id="Coils"/>
    </source>
</evidence>
<dbReference type="GO" id="GO:0016887">
    <property type="term" value="F:ATP hydrolysis activity"/>
    <property type="evidence" value="ECO:0007669"/>
    <property type="project" value="InterPro"/>
</dbReference>
<evidence type="ECO:0000256" key="2">
    <source>
        <dbReference type="ARBA" id="ARBA00022741"/>
    </source>
</evidence>
<comment type="similarity">
    <text evidence="7">Belongs to the DNA mismatch repair MutS family. MutS2 subfamily.</text>
</comment>
<dbReference type="GO" id="GO:0004519">
    <property type="term" value="F:endonuclease activity"/>
    <property type="evidence" value="ECO:0007669"/>
    <property type="project" value="UniProtKB-UniRule"/>
</dbReference>
<dbReference type="GO" id="GO:0045910">
    <property type="term" value="P:negative regulation of DNA recombination"/>
    <property type="evidence" value="ECO:0007669"/>
    <property type="project" value="InterPro"/>
</dbReference>
<dbReference type="InterPro" id="IPR046893">
    <property type="entry name" value="MSSS"/>
</dbReference>
<accession>A0A942Z603</accession>
<keyword evidence="7" id="KW-0540">Nuclease</keyword>
<dbReference type="SUPFAM" id="SSF52540">
    <property type="entry name" value="P-loop containing nucleoside triphosphate hydrolases"/>
    <property type="match status" value="1"/>
</dbReference>
<dbReference type="RefSeq" id="WP_203365927.1">
    <property type="nucleotide sequence ID" value="NZ_WSFT01000025.1"/>
</dbReference>
<keyword evidence="7 10" id="KW-0255">Endonuclease</keyword>
<dbReference type="CDD" id="cd06503">
    <property type="entry name" value="ATP-synt_Fo_b"/>
    <property type="match status" value="1"/>
</dbReference>
<dbReference type="InterPro" id="IPR027417">
    <property type="entry name" value="P-loop_NTPase"/>
</dbReference>
<dbReference type="InterPro" id="IPR000432">
    <property type="entry name" value="DNA_mismatch_repair_MutS_C"/>
</dbReference>
<dbReference type="HAMAP" id="MF_00092">
    <property type="entry name" value="MutS2"/>
    <property type="match status" value="1"/>
</dbReference>
<dbReference type="InterPro" id="IPR002625">
    <property type="entry name" value="Smr_dom"/>
</dbReference>
<dbReference type="GO" id="GO:0043023">
    <property type="term" value="F:ribosomal large subunit binding"/>
    <property type="evidence" value="ECO:0007669"/>
    <property type="project" value="UniProtKB-UniRule"/>
</dbReference>
<protein>
    <recommendedName>
        <fullName evidence="7">Endonuclease MutS2</fullName>
        <ecNumber evidence="7">3.1.-.-</ecNumber>
    </recommendedName>
    <alternativeName>
        <fullName evidence="7">Ribosome-associated protein quality control-upstream factor</fullName>
        <shortName evidence="7">RQC-upstream factor</shortName>
        <shortName evidence="7">RqcU</shortName>
        <ecNumber evidence="7">3.6.4.-</ecNumber>
    </alternativeName>
</protein>
<dbReference type="PROSITE" id="PS50828">
    <property type="entry name" value="SMR"/>
    <property type="match status" value="1"/>
</dbReference>
<keyword evidence="8" id="KW-0175">Coiled coil</keyword>
<comment type="subunit">
    <text evidence="7">Homodimer. Binds to stalled ribosomes, contacting rRNA.</text>
</comment>